<dbReference type="AlphaFoldDB" id="T0ZQW1"/>
<dbReference type="GO" id="GO:0006730">
    <property type="term" value="P:one-carbon metabolic process"/>
    <property type="evidence" value="ECO:0007669"/>
    <property type="project" value="UniProtKB-KW"/>
</dbReference>
<gene>
    <name evidence="5" type="ORF">B1B_11150</name>
</gene>
<feature type="non-terminal residue" evidence="5">
    <location>
        <position position="1"/>
    </location>
</feature>
<dbReference type="InterPro" id="IPR000559">
    <property type="entry name" value="Formate_THF_ligase"/>
</dbReference>
<keyword evidence="3" id="KW-0547">Nucleotide-binding</keyword>
<dbReference type="InterPro" id="IPR027417">
    <property type="entry name" value="P-loop_NTPase"/>
</dbReference>
<sequence>RAGRILRASDLRAEGAMAAILRKAIRPNLLTTPEGAPVLVHGGPFGNLSYGTTTLRSIHLAERLADVVLVEAGFGTDLGGEKFVDLVAPQGDFAPAAAVVVASVPGIRAHSAGGPDSLAPGLENLEKHLENVRSFGLEPVVALNQFPDDSEADLKAVADFCADRRVAAARSLGFAGGG</sequence>
<dbReference type="SUPFAM" id="SSF52540">
    <property type="entry name" value="P-loop containing nucleoside triphosphate hydrolases"/>
    <property type="match status" value="1"/>
</dbReference>
<keyword evidence="4" id="KW-0067">ATP-binding</keyword>
<accession>T0ZQW1</accession>
<reference evidence="5" key="2">
    <citation type="journal article" date="2014" name="ISME J.">
        <title>Microbial stratification in low pH oxic and suboxic macroscopic growths along an acid mine drainage.</title>
        <authorList>
            <person name="Mendez-Garcia C."/>
            <person name="Mesa V."/>
            <person name="Sprenger R.R."/>
            <person name="Richter M."/>
            <person name="Diez M.S."/>
            <person name="Solano J."/>
            <person name="Bargiela R."/>
            <person name="Golyshina O.V."/>
            <person name="Manteca A."/>
            <person name="Ramos J.L."/>
            <person name="Gallego J.R."/>
            <person name="Llorente I."/>
            <person name="Martins Dos Santos V.A."/>
            <person name="Jensen O.N."/>
            <person name="Pelaez A.I."/>
            <person name="Sanchez J."/>
            <person name="Ferrer M."/>
        </authorList>
    </citation>
    <scope>NUCLEOTIDE SEQUENCE</scope>
</reference>
<dbReference type="Gene3D" id="3.40.50.300">
    <property type="entry name" value="P-loop containing nucleotide triphosphate hydrolases"/>
    <property type="match status" value="1"/>
</dbReference>
<dbReference type="GO" id="GO:0004329">
    <property type="term" value="F:formate-tetrahydrofolate ligase activity"/>
    <property type="evidence" value="ECO:0007669"/>
    <property type="project" value="InterPro"/>
</dbReference>
<dbReference type="GO" id="GO:0005524">
    <property type="term" value="F:ATP binding"/>
    <property type="evidence" value="ECO:0007669"/>
    <property type="project" value="UniProtKB-KW"/>
</dbReference>
<protein>
    <submittedName>
        <fullName evidence="5">Formate--tetrahydrofolate ligase</fullName>
    </submittedName>
</protein>
<dbReference type="Pfam" id="PF01268">
    <property type="entry name" value="FTHFS"/>
    <property type="match status" value="1"/>
</dbReference>
<proteinExistence type="predicted"/>
<evidence type="ECO:0000256" key="4">
    <source>
        <dbReference type="ARBA" id="ARBA00022840"/>
    </source>
</evidence>
<keyword evidence="1" id="KW-0554">One-carbon metabolism</keyword>
<dbReference type="EMBL" id="AUZY01007219">
    <property type="protein sequence ID" value="EQD50691.1"/>
    <property type="molecule type" value="Genomic_DNA"/>
</dbReference>
<organism evidence="5">
    <name type="scientific">mine drainage metagenome</name>
    <dbReference type="NCBI Taxonomy" id="410659"/>
    <lineage>
        <taxon>unclassified sequences</taxon>
        <taxon>metagenomes</taxon>
        <taxon>ecological metagenomes</taxon>
    </lineage>
</organism>
<evidence type="ECO:0000256" key="2">
    <source>
        <dbReference type="ARBA" id="ARBA00022598"/>
    </source>
</evidence>
<reference evidence="5" key="1">
    <citation type="submission" date="2013-08" db="EMBL/GenBank/DDBJ databases">
        <authorList>
            <person name="Mendez C."/>
            <person name="Richter M."/>
            <person name="Ferrer M."/>
            <person name="Sanchez J."/>
        </authorList>
    </citation>
    <scope>NUCLEOTIDE SEQUENCE</scope>
</reference>
<evidence type="ECO:0000313" key="5">
    <source>
        <dbReference type="EMBL" id="EQD50691.1"/>
    </source>
</evidence>
<evidence type="ECO:0000256" key="3">
    <source>
        <dbReference type="ARBA" id="ARBA00022741"/>
    </source>
</evidence>
<name>T0ZQW1_9ZZZZ</name>
<evidence type="ECO:0000256" key="1">
    <source>
        <dbReference type="ARBA" id="ARBA00022563"/>
    </source>
</evidence>
<comment type="caution">
    <text evidence="5">The sequence shown here is derived from an EMBL/GenBank/DDBJ whole genome shotgun (WGS) entry which is preliminary data.</text>
</comment>
<keyword evidence="2 5" id="KW-0436">Ligase</keyword>